<feature type="binding site" evidence="2">
    <location>
        <position position="359"/>
    </location>
    <ligand>
        <name>Mn(2+)</name>
        <dbReference type="ChEBI" id="CHEBI:29035"/>
        <label>2</label>
    </ligand>
</feature>
<evidence type="ECO:0000256" key="1">
    <source>
        <dbReference type="ARBA" id="ARBA00022801"/>
    </source>
</evidence>
<feature type="binding site" evidence="2">
    <location>
        <position position="136"/>
    </location>
    <ligand>
        <name>Mn(2+)</name>
        <dbReference type="ChEBI" id="CHEBI:29035"/>
        <label>2</label>
    </ligand>
</feature>
<evidence type="ECO:0000256" key="2">
    <source>
        <dbReference type="PIRSR" id="PIRSR005962-1"/>
    </source>
</evidence>
<feature type="binding site" evidence="2">
    <location>
        <position position="160"/>
    </location>
    <ligand>
        <name>Mn(2+)</name>
        <dbReference type="ChEBI" id="CHEBI:29035"/>
        <label>2</label>
    </ligand>
</feature>
<dbReference type="FunFam" id="3.30.70.360:FF:000001">
    <property type="entry name" value="N-acetyldiaminopimelate deacetylase"/>
    <property type="match status" value="1"/>
</dbReference>
<evidence type="ECO:0000313" key="5">
    <source>
        <dbReference type="Proteomes" id="UP000579281"/>
    </source>
</evidence>
<dbReference type="InterPro" id="IPR011650">
    <property type="entry name" value="Peptidase_M20_dimer"/>
</dbReference>
<evidence type="ECO:0000313" key="4">
    <source>
        <dbReference type="EMBL" id="MBB6214255.1"/>
    </source>
</evidence>
<feature type="binding site" evidence="2">
    <location>
        <position position="100"/>
    </location>
    <ligand>
        <name>Mn(2+)</name>
        <dbReference type="ChEBI" id="CHEBI:29035"/>
        <label>2</label>
    </ligand>
</feature>
<dbReference type="SUPFAM" id="SSF55031">
    <property type="entry name" value="Bacterial exopeptidase dimerisation domain"/>
    <property type="match status" value="1"/>
</dbReference>
<dbReference type="PANTHER" id="PTHR11014:SF63">
    <property type="entry name" value="METALLOPEPTIDASE, PUTATIVE (AFU_ORTHOLOGUE AFUA_6G09600)-RELATED"/>
    <property type="match status" value="1"/>
</dbReference>
<dbReference type="Proteomes" id="UP000579281">
    <property type="component" value="Unassembled WGS sequence"/>
</dbReference>
<dbReference type="GO" id="GO:0050118">
    <property type="term" value="F:N-acetyldiaminopimelate deacetylase activity"/>
    <property type="evidence" value="ECO:0007669"/>
    <property type="project" value="UniProtKB-ARBA"/>
</dbReference>
<proteinExistence type="predicted"/>
<dbReference type="Gene3D" id="3.40.630.10">
    <property type="entry name" value="Zn peptidases"/>
    <property type="match status" value="1"/>
</dbReference>
<feature type="domain" description="Peptidase M20 dimerisation" evidence="3">
    <location>
        <begin position="184"/>
        <end position="269"/>
    </location>
</feature>
<dbReference type="SUPFAM" id="SSF53187">
    <property type="entry name" value="Zn-dependent exopeptidases"/>
    <property type="match status" value="1"/>
</dbReference>
<evidence type="ECO:0000259" key="3">
    <source>
        <dbReference type="Pfam" id="PF07687"/>
    </source>
</evidence>
<organism evidence="4 5">
    <name type="scientific">Anaerosolibacter carboniphilus</name>
    <dbReference type="NCBI Taxonomy" id="1417629"/>
    <lineage>
        <taxon>Bacteria</taxon>
        <taxon>Bacillati</taxon>
        <taxon>Bacillota</taxon>
        <taxon>Clostridia</taxon>
        <taxon>Peptostreptococcales</taxon>
        <taxon>Thermotaleaceae</taxon>
        <taxon>Anaerosolibacter</taxon>
    </lineage>
</organism>
<gene>
    <name evidence="4" type="ORF">HNQ80_000324</name>
</gene>
<feature type="binding site" evidence="2">
    <location>
        <position position="102"/>
    </location>
    <ligand>
        <name>Mn(2+)</name>
        <dbReference type="ChEBI" id="CHEBI:29035"/>
        <label>2</label>
    </ligand>
</feature>
<name>A0A841KVP5_9FIRM</name>
<dbReference type="GO" id="GO:0046872">
    <property type="term" value="F:metal ion binding"/>
    <property type="evidence" value="ECO:0007669"/>
    <property type="project" value="UniProtKB-KW"/>
</dbReference>
<comment type="cofactor">
    <cofactor evidence="2">
        <name>Mn(2+)</name>
        <dbReference type="ChEBI" id="CHEBI:29035"/>
    </cofactor>
    <text evidence="2">The Mn(2+) ion enhances activity.</text>
</comment>
<dbReference type="AlphaFoldDB" id="A0A841KVP5"/>
<dbReference type="Gene3D" id="3.30.70.360">
    <property type="match status" value="1"/>
</dbReference>
<dbReference type="InterPro" id="IPR017439">
    <property type="entry name" value="Amidohydrolase"/>
</dbReference>
<dbReference type="EMBL" id="JACHEN010000001">
    <property type="protein sequence ID" value="MBB6214255.1"/>
    <property type="molecule type" value="Genomic_DNA"/>
</dbReference>
<reference evidence="4 5" key="1">
    <citation type="submission" date="2020-08" db="EMBL/GenBank/DDBJ databases">
        <title>Genomic Encyclopedia of Type Strains, Phase IV (KMG-IV): sequencing the most valuable type-strain genomes for metagenomic binning, comparative biology and taxonomic classification.</title>
        <authorList>
            <person name="Goeker M."/>
        </authorList>
    </citation>
    <scope>NUCLEOTIDE SEQUENCE [LARGE SCALE GENOMIC DNA]</scope>
    <source>
        <strain evidence="4 5">DSM 103526</strain>
    </source>
</reference>
<sequence length="387" mass="42289">MKIKELANQCKQYVIDMRREFHMYPEPSWGEIRTSQRVKEELEKIGVPYISVANTGVVATIQGNQAGKTVALRADMDALQVQETSAVSYRSQNEGIMHACGHDGHTAMLLGAAKILNEMKDEIKGTVKLFFQPAEEVAQGAKKMIEEGVMDGVDGVFAIHLWADIPYGTVCVEEGPRMASADFFKIFVQGKGGHGSLPHQGVDAVVAASAIVMDLQSIVSREISPLESAVVSVGMLHSGTRANVIASKAVLEGTTRSFNPEIRNAFPTIIERIAKNTGNSYRAEVSFEHICGTPATINEAVSSRRAQKAVENILSEEALIHMEKVTGGEDFSLFLEKAPGAIAFVGVRNEEKEACYPHHHERFNMDEDGLEIGTALYAQYAMMFLAE</sequence>
<keyword evidence="2" id="KW-0479">Metal-binding</keyword>
<dbReference type="PIRSF" id="PIRSF005962">
    <property type="entry name" value="Pept_M20D_amidohydro"/>
    <property type="match status" value="1"/>
</dbReference>
<protein>
    <submittedName>
        <fullName evidence="4">Amidohydrolase</fullName>
    </submittedName>
</protein>
<dbReference type="CDD" id="cd08019">
    <property type="entry name" value="M20_Acy1-like"/>
    <property type="match status" value="1"/>
</dbReference>
<comment type="caution">
    <text evidence="4">The sequence shown here is derived from an EMBL/GenBank/DDBJ whole genome shotgun (WGS) entry which is preliminary data.</text>
</comment>
<dbReference type="NCBIfam" id="TIGR01891">
    <property type="entry name" value="amidohydrolases"/>
    <property type="match status" value="1"/>
</dbReference>
<dbReference type="Pfam" id="PF07687">
    <property type="entry name" value="M20_dimer"/>
    <property type="match status" value="1"/>
</dbReference>
<accession>A0A841KVP5</accession>
<dbReference type="RefSeq" id="WP_184307474.1">
    <property type="nucleotide sequence ID" value="NZ_JACHEN010000001.1"/>
</dbReference>
<keyword evidence="5" id="KW-1185">Reference proteome</keyword>
<dbReference type="InterPro" id="IPR002933">
    <property type="entry name" value="Peptidase_M20"/>
</dbReference>
<dbReference type="PANTHER" id="PTHR11014">
    <property type="entry name" value="PEPTIDASE M20 FAMILY MEMBER"/>
    <property type="match status" value="1"/>
</dbReference>
<dbReference type="GO" id="GO:0019877">
    <property type="term" value="P:diaminopimelate biosynthetic process"/>
    <property type="evidence" value="ECO:0007669"/>
    <property type="project" value="UniProtKB-ARBA"/>
</dbReference>
<dbReference type="Pfam" id="PF01546">
    <property type="entry name" value="Peptidase_M20"/>
    <property type="match status" value="1"/>
</dbReference>
<dbReference type="InterPro" id="IPR036264">
    <property type="entry name" value="Bact_exopeptidase_dim_dom"/>
</dbReference>
<keyword evidence="2" id="KW-0464">Manganese</keyword>
<keyword evidence="1 4" id="KW-0378">Hydrolase</keyword>